<evidence type="ECO:0000313" key="4">
    <source>
        <dbReference type="Proteomes" id="UP000219775"/>
    </source>
</evidence>
<dbReference type="Proteomes" id="UP000219775">
    <property type="component" value="Unassembled WGS sequence"/>
</dbReference>
<evidence type="ECO:0000256" key="1">
    <source>
        <dbReference type="SAM" id="MobiDB-lite"/>
    </source>
</evidence>
<name>A0A2B5KRS0_9BACI</name>
<proteinExistence type="predicted"/>
<feature type="compositionally biased region" description="Basic and acidic residues" evidence="1">
    <location>
        <begin position="34"/>
        <end position="46"/>
    </location>
</feature>
<dbReference type="PROSITE" id="PS51257">
    <property type="entry name" value="PROKAR_LIPOPROTEIN"/>
    <property type="match status" value="1"/>
</dbReference>
<organism evidence="3 4">
    <name type="scientific">Bacillus pseudomycoides</name>
    <dbReference type="NCBI Taxonomy" id="64104"/>
    <lineage>
        <taxon>Bacteria</taxon>
        <taxon>Bacillati</taxon>
        <taxon>Bacillota</taxon>
        <taxon>Bacilli</taxon>
        <taxon>Bacillales</taxon>
        <taxon>Bacillaceae</taxon>
        <taxon>Bacillus</taxon>
        <taxon>Bacillus cereus group</taxon>
    </lineage>
</organism>
<evidence type="ECO:0000313" key="3">
    <source>
        <dbReference type="EMBL" id="PEM73281.1"/>
    </source>
</evidence>
<sequence length="158" mass="17749">MSKKLLTALTCSALLMGLTACGSNDKASTSSNDSKPKQEAKKKEEPVTTTSLINEFKKAGLEAENATDLPQKEFGNMRKDGKRILTPKLGDDKGGRVFEFSKKEDLEKAKKYYDELSNSNQMLFSHTYAKGNFLVQMNGDMKDEEFNKYKEVMDKIVK</sequence>
<keyword evidence="2" id="KW-0732">Signal</keyword>
<reference evidence="3 4" key="1">
    <citation type="submission" date="2017-09" db="EMBL/GenBank/DDBJ databases">
        <title>Large-scale bioinformatics analysis of Bacillus genomes uncovers conserved roles of natural products in bacterial physiology.</title>
        <authorList>
            <consortium name="Agbiome Team Llc"/>
            <person name="Bleich R.M."/>
            <person name="Grubbs K.J."/>
            <person name="Santa Maria K.C."/>
            <person name="Allen S.E."/>
            <person name="Farag S."/>
            <person name="Shank E.A."/>
            <person name="Bowers A."/>
        </authorList>
    </citation>
    <scope>NUCLEOTIDE SEQUENCE [LARGE SCALE GENOMIC DNA]</scope>
    <source>
        <strain evidence="3 4">AFS009893</strain>
    </source>
</reference>
<feature type="compositionally biased region" description="Polar residues" evidence="1">
    <location>
        <begin position="21"/>
        <end position="33"/>
    </location>
</feature>
<gene>
    <name evidence="3" type="ORF">CN613_02135</name>
</gene>
<evidence type="ECO:0000256" key="2">
    <source>
        <dbReference type="SAM" id="SignalP"/>
    </source>
</evidence>
<feature type="signal peptide" evidence="2">
    <location>
        <begin position="1"/>
        <end position="22"/>
    </location>
</feature>
<feature type="region of interest" description="Disordered" evidence="1">
    <location>
        <begin position="21"/>
        <end position="51"/>
    </location>
</feature>
<feature type="chain" id="PRO_5011926196" evidence="2">
    <location>
        <begin position="23"/>
        <end position="158"/>
    </location>
</feature>
<protein>
    <submittedName>
        <fullName evidence="3">Stress protein</fullName>
    </submittedName>
</protein>
<comment type="caution">
    <text evidence="3">The sequence shown here is derived from an EMBL/GenBank/DDBJ whole genome shotgun (WGS) entry which is preliminary data.</text>
</comment>
<dbReference type="AlphaFoldDB" id="A0A2B5KRS0"/>
<dbReference type="EMBL" id="NUDP01000005">
    <property type="protein sequence ID" value="PEM73281.1"/>
    <property type="molecule type" value="Genomic_DNA"/>
</dbReference>
<dbReference type="RefSeq" id="WP_098128830.1">
    <property type="nucleotide sequence ID" value="NZ_NUDP01000005.1"/>
</dbReference>
<accession>A0A2B5KRS0</accession>